<dbReference type="EMBL" id="JBFAKC010000025">
    <property type="protein sequence ID" value="MEV0712713.1"/>
    <property type="molecule type" value="Genomic_DNA"/>
</dbReference>
<evidence type="ECO:0000256" key="2">
    <source>
        <dbReference type="SAM" id="Coils"/>
    </source>
</evidence>
<reference evidence="4 5" key="1">
    <citation type="submission" date="2024-06" db="EMBL/GenBank/DDBJ databases">
        <title>The Natural Products Discovery Center: Release of the First 8490 Sequenced Strains for Exploring Actinobacteria Biosynthetic Diversity.</title>
        <authorList>
            <person name="Kalkreuter E."/>
            <person name="Kautsar S.A."/>
            <person name="Yang D."/>
            <person name="Bader C.D."/>
            <person name="Teijaro C.N."/>
            <person name="Fluegel L."/>
            <person name="Davis C.M."/>
            <person name="Simpson J.R."/>
            <person name="Lauterbach L."/>
            <person name="Steele A.D."/>
            <person name="Gui C."/>
            <person name="Meng S."/>
            <person name="Li G."/>
            <person name="Viehrig K."/>
            <person name="Ye F."/>
            <person name="Su P."/>
            <person name="Kiefer A.F."/>
            <person name="Nichols A."/>
            <person name="Cepeda A.J."/>
            <person name="Yan W."/>
            <person name="Fan B."/>
            <person name="Jiang Y."/>
            <person name="Adhikari A."/>
            <person name="Zheng C.-J."/>
            <person name="Schuster L."/>
            <person name="Cowan T.M."/>
            <person name="Smanski M.J."/>
            <person name="Chevrette M.G."/>
            <person name="De Carvalho L.P.S."/>
            <person name="Shen B."/>
        </authorList>
    </citation>
    <scope>NUCLEOTIDE SEQUENCE [LARGE SCALE GENOMIC DNA]</scope>
    <source>
        <strain evidence="4 5">NPDC050403</strain>
    </source>
</reference>
<dbReference type="Pfam" id="PF18276">
    <property type="entry name" value="TcA_TcB_BD"/>
    <property type="match status" value="1"/>
</dbReference>
<organism evidence="4 5">
    <name type="scientific">Nocardia aurea</name>
    <dbReference type="NCBI Taxonomy" id="2144174"/>
    <lineage>
        <taxon>Bacteria</taxon>
        <taxon>Bacillati</taxon>
        <taxon>Actinomycetota</taxon>
        <taxon>Actinomycetes</taxon>
        <taxon>Mycobacteriales</taxon>
        <taxon>Nocardiaceae</taxon>
        <taxon>Nocardia</taxon>
    </lineage>
</organism>
<accession>A0ABV3G512</accession>
<dbReference type="InterPro" id="IPR046839">
    <property type="entry name" value="ABC_toxin_N"/>
</dbReference>
<dbReference type="Pfam" id="PF20220">
    <property type="entry name" value="ABC_toxin_N"/>
    <property type="match status" value="1"/>
</dbReference>
<dbReference type="RefSeq" id="WP_357789907.1">
    <property type="nucleotide sequence ID" value="NZ_JBFAKC010000025.1"/>
</dbReference>
<protein>
    <submittedName>
        <fullName evidence="4">Neuraminidase-like domain-containing protein</fullName>
    </submittedName>
</protein>
<evidence type="ECO:0000313" key="5">
    <source>
        <dbReference type="Proteomes" id="UP001551695"/>
    </source>
</evidence>
<proteinExistence type="predicted"/>
<gene>
    <name evidence="4" type="ORF">AB0I48_34690</name>
</gene>
<dbReference type="InterPro" id="IPR011658">
    <property type="entry name" value="PA14_dom"/>
</dbReference>
<evidence type="ECO:0000313" key="4">
    <source>
        <dbReference type="EMBL" id="MEV0712713.1"/>
    </source>
</evidence>
<dbReference type="PROSITE" id="PS51820">
    <property type="entry name" value="PA14"/>
    <property type="match status" value="1"/>
</dbReference>
<dbReference type="InterPro" id="IPR037524">
    <property type="entry name" value="PA14/GLEYA"/>
</dbReference>
<keyword evidence="1" id="KW-0843">Virulence</keyword>
<sequence>MADGTDQVIAYAARGAEVAQLHAKLTVLGYEIPSGELETATYGVGTADAVARLQSDQSEQTESDGVVVDAQLDRRISLAVDRSGSAAVIGSVRDPAGVGLSRLRVRLIRRQLNGERDVLDETTSSRHGGYTIRYRRPDVSEAGGSIELVVQVFGSSELPVEVTVPCPVPTVAVVEVVISADPVRHRTVEFTELRTGLRPVLDGVELSGLDVATIQRISCDIGLEADHLAAAVTAATLPATANERLDLGYALARSGIELDAVGLLRRGRESLLSTVQAAAEHRLIEPSEFGLRVDELIDDLAGVVLAVPEGVRAEIGLGPVLTGSGLSKSQQVDLVIRYYGHDGPPETFWADPLPIEPGVVTEVKQRLQFAALCANHAGVVRALRGRGSLPQLAGLDRPQWAALVKNGAGGQLPPGLPGGGYEQQFDAYVDGMRLAVRSAFPGAAAASDLMKSPRIEVDLVREILGRNPGLDVANIATAPVRLDGLDQDLATATLDAVRAELTAYPDLAWDHTDPATIAANPIRAGVATFLRDNPTFELGRNSITEHLAADPDALSGVSAVLRPLVSDQLLRLERIARFTPNIDSAHALLGGGLHSALQIAQVPREQFVSQFGTAFADPEQALAAHDRARTLTTSTTNLFTALHQTMVGLTPAAIDHDRDKLAKYLRRVPNWESLFNETSFCECSDCRSVLGPAAYLVDMLHFLSPLVAPTIGVKPITELLRRRPDLQFIKLSCENTNTELPYVDLVNEILETFIALGGSTAATEVLGQATAKNTPPGVNATDLATTPAYLNESAYDTLRSAYYPFTLPYNRSDDTVRAMLALLGTSRLELMRVFRTGTAPTSAAMTAESLGVAPEMAAVIAGKSTATVAQCYGLPDGTLPGALSTVLSLLEATGLTYPELIELAQTRYINPSRTITLDVATGKDPCDLANVRLRNLDTPALGRLHTFVKLATARAVTFSMLDAELAALGTAAIDMATLAQLVQIDQLRAELGLDAEMILTLIGPIPTMGTVPDGRSVYAERFLSPSLTNPPDPAFVLNAAGTELSGAGEPIADHLAPVLAGLQIGSEDFALLTKTLRADGTLPDSLLSLSTLSILLRHRILARALGLSITDLLNLRALTGLKPSTTVSSTVDFVHAAQAVTESGFSTGVLNTVMRAIEPVDTPVTEPPSATFRRLRDGLQPIIEQTNVTLPATPDNVQRALGLLLGAEISTTVVGTLDGTIEYTAAVAGTAAFTMTVPPALTGSVRFDLTERTLRVTGALTPAARSALDALSTDPDYRAAVDHVYNQPRDLFSAHLGGALTTTDISTLLDGAAIPPGTASPSAPEVFAYLLAKVLPNARLASSRALATQVAAEVCGLAADVTASLLDSVLRSPHDSTAPIIDDLVAVGGTGLSADYFPNTTLTGPALSRTDTVVNFDWGTLSPDPGIPAGPFSVRWTGVILGRTPDPTTFAVTCPGGVRLMIDGIAVIDDWQDQPLHERTGTVTLQPDHAHQLVLEHYHQDGSATIRLAWATSTTPKDVVPAANLFRTDPLAILRAALTRLRNAATVVRGFGLTTAEIVHFAAHSANFSGFDLGAYPLDRATPAAVDAASPKLFSGWRRIANYIALRNSLGGDGATLIAVFEASSAAQARHLLAELCGWDLDDLTALSDLLGLPPADYGDERALTRLVAALSIARRTGVPAASLAAWATTPPDPEQVTEIVTAAKARFDDDTWAQAAKPVNDTLRDRRRERLVAYLLPMLGKRNADELFAHFLIDVEMTSAMTTSRIKQAISTVQVFIQRCLLNIEPAVSPAAIDAEQLEWRSNYRIWEANRKVFLFPENWIYPSLRDNKTPLFTELEQQLLSDELTADNVEQHYRGYLDGLLEISRLDILAICPQHESGASLLHVFARTFTEPYAYFHRTLKADNTWTAWQQIPIDITDTTLIPVIWNRQLRLCWPIVTETREEARIRIAWTVYQHGRWARRQVSADDAALAVGKGEDRQLSWDTAVSAGDLLIDCYRYRGIQSEFTLGPDLMTPGYKTSLEYQSIGTFRFHGCGGSVSSRNHHYQSHSWTDGDFVFIETPSGLNLRTLGNHAGSGGRSIDIFATFPNGVPNTANPPRSVSPNITTTHPWAPSLFAPGETFMYSDAEHTYLVHSRWTSTLIGAVLNPDSVPLVADYLIARQSRNLLAQETRSLTNSPLRLPDTTPERVAHPIQISPGTGGIYLSDVNDKIGRLLPHTYEGNVALSFTIHYHPHICAFYAALNSEGLPGLMTLRVQNARDADPGVDKDTTFAKAYKPTPRVGRPYPHESVDFSAEGAYSDYNWELFFHAPLLIALALSNDQKFDEAERWFRYIFDPTSTSTDPIPARYWNVKPFHDSPPATRLADMLAALDYRGTDPKQLADKTAVQAQLHAMAADPFNPHHIARLRPVAYQKTVVMQYIEHTLARGDHHFRRNEIDLAVLHYLRASALLGRRPEPVPQQPTPAKTYRELIDGGELNDFSNILVVLENAFPFTIDGTVSQGPGAVAPLGTTLYFCIPPNTKLLGYWDAVADRLFKIRHGLDIDGIARHIPLFEPPIDPGLLVKARAAGLDLDSVLNNLGAPTSPDRFAVLLERAKRLCQELQTLGATLLSALEKKDAEALAVMRSTHEIALLDLTKRVKDQQIAEARLQREALDEAHATTIRRRDFYSTALQTALIDGEKDQLRNLDSADRRQKSAAGIEKEAQTANAFPNLSAGGGTTGTSWSSSYGGSQIAAIFSARSRNHEYLSSSYNYKANRAAIVAGHTRRADEWQRELDIAHYEGAQIVKQQAALDIQIAMAEHEAANHQTQADQARDELDFLRTKYTAEKLYTWMIDQISTVYFQTYRLTYDLAKQCERAHQVDLGTADSNFIQFGYWDSLRHGLLAGDRLQLALAQLEDAYHRRNRRELEITKSISLQSLDPVAMMTLKATGTCEFTLPEQLFDADYPGHYMRRIKTVSLTIPCIVGPHTSVNATLRLLKSKTRINPSAAGDYRERDNDARFTYHYGAVDAIATSHGQHDNGMFELNFRDDRYLPFEGAGAVSTWRLEMYKYSNAFDFDTITKPMLNISYTARDAGAPLHEAARKDSIDTKQAGRRQLFSVRQEFPDEWHRFIRPEPTADRHRMTLSLHAERFPFQLRRRKLEITGVQVFLELAEGTTYPGNGQPLTLSVTPPADPTPLQAVLTRVPATQIDLPLATLDLSAQNRTFGDWTIEALETHVAKLATPLQTGTTTHRRLNRETIRDMLIILEYTA</sequence>
<feature type="coiled-coil region" evidence="2">
    <location>
        <begin position="2795"/>
        <end position="2822"/>
    </location>
</feature>
<evidence type="ECO:0000256" key="1">
    <source>
        <dbReference type="ARBA" id="ARBA00023026"/>
    </source>
</evidence>
<name>A0ABV3G512_9NOCA</name>
<dbReference type="Proteomes" id="UP001551695">
    <property type="component" value="Unassembled WGS sequence"/>
</dbReference>
<comment type="caution">
    <text evidence="4">The sequence shown here is derived from an EMBL/GenBank/DDBJ whole genome shotgun (WGS) entry which is preliminary data.</text>
</comment>
<dbReference type="SUPFAM" id="SSF56988">
    <property type="entry name" value="Anthrax protective antigen"/>
    <property type="match status" value="1"/>
</dbReference>
<dbReference type="Pfam" id="PF07691">
    <property type="entry name" value="PA14"/>
    <property type="match status" value="1"/>
</dbReference>
<dbReference type="Gene3D" id="3.90.182.10">
    <property type="entry name" value="Toxin - Anthrax Protective Antigen,domain 1"/>
    <property type="match status" value="1"/>
</dbReference>
<dbReference type="Pfam" id="PF03538">
    <property type="entry name" value="VRP1"/>
    <property type="match status" value="1"/>
</dbReference>
<evidence type="ECO:0000259" key="3">
    <source>
        <dbReference type="PROSITE" id="PS51820"/>
    </source>
</evidence>
<keyword evidence="5" id="KW-1185">Reference proteome</keyword>
<keyword evidence="2" id="KW-0175">Coiled coil</keyword>
<dbReference type="InterPro" id="IPR041079">
    <property type="entry name" value="Neuraminidase-like"/>
</dbReference>
<feature type="domain" description="PA14" evidence="3">
    <location>
        <begin position="1387"/>
        <end position="1524"/>
    </location>
</feature>
<dbReference type="InterPro" id="IPR018003">
    <property type="entry name" value="Insecticidal_toxin/plasmid_vir"/>
</dbReference>
<dbReference type="Pfam" id="PF18413">
    <property type="entry name" value="Neuraminidase"/>
    <property type="match status" value="1"/>
</dbReference>
<dbReference type="InterPro" id="IPR040840">
    <property type="entry name" value="TcA_TcB_BD"/>
</dbReference>
<dbReference type="SMART" id="SM00758">
    <property type="entry name" value="PA14"/>
    <property type="match status" value="1"/>
</dbReference>